<keyword evidence="2" id="KW-1185">Reference proteome</keyword>
<accession>A0A2K2A8J1</accession>
<organism evidence="1 2">
    <name type="scientific">Populus trichocarpa</name>
    <name type="common">Western balsam poplar</name>
    <name type="synonym">Populus balsamifera subsp. trichocarpa</name>
    <dbReference type="NCBI Taxonomy" id="3694"/>
    <lineage>
        <taxon>Eukaryota</taxon>
        <taxon>Viridiplantae</taxon>
        <taxon>Streptophyta</taxon>
        <taxon>Embryophyta</taxon>
        <taxon>Tracheophyta</taxon>
        <taxon>Spermatophyta</taxon>
        <taxon>Magnoliopsida</taxon>
        <taxon>eudicotyledons</taxon>
        <taxon>Gunneridae</taxon>
        <taxon>Pentapetalae</taxon>
        <taxon>rosids</taxon>
        <taxon>fabids</taxon>
        <taxon>Malpighiales</taxon>
        <taxon>Salicaceae</taxon>
        <taxon>Saliceae</taxon>
        <taxon>Populus</taxon>
    </lineage>
</organism>
<evidence type="ECO:0000313" key="2">
    <source>
        <dbReference type="Proteomes" id="UP000006729"/>
    </source>
</evidence>
<evidence type="ECO:0000313" key="1">
    <source>
        <dbReference type="EMBL" id="PNT33837.1"/>
    </source>
</evidence>
<protein>
    <submittedName>
        <fullName evidence="1">Uncharacterized protein</fullName>
    </submittedName>
</protein>
<gene>
    <name evidence="1" type="ORF">POPTR_006G259800</name>
</gene>
<dbReference type="Proteomes" id="UP000006729">
    <property type="component" value="Chromosome 6"/>
</dbReference>
<name>A0A2K2A8J1_POPTR</name>
<dbReference type="InParanoid" id="A0A2K2A8J1"/>
<proteinExistence type="predicted"/>
<dbReference type="EMBL" id="CM009295">
    <property type="protein sequence ID" value="PNT33837.1"/>
    <property type="molecule type" value="Genomic_DNA"/>
</dbReference>
<dbReference type="AlphaFoldDB" id="A0A2K2A8J1"/>
<sequence>MGPPSVIELSLILWCCLRRLATWYYLPSKRRFLFSLQFFWRYCSASLKSFLLAEIYRSYINTIELACPMIQW</sequence>
<reference evidence="1 2" key="1">
    <citation type="journal article" date="2006" name="Science">
        <title>The genome of black cottonwood, Populus trichocarpa (Torr. &amp; Gray).</title>
        <authorList>
            <person name="Tuskan G.A."/>
            <person name="Difazio S."/>
            <person name="Jansson S."/>
            <person name="Bohlmann J."/>
            <person name="Grigoriev I."/>
            <person name="Hellsten U."/>
            <person name="Putnam N."/>
            <person name="Ralph S."/>
            <person name="Rombauts S."/>
            <person name="Salamov A."/>
            <person name="Schein J."/>
            <person name="Sterck L."/>
            <person name="Aerts A."/>
            <person name="Bhalerao R.R."/>
            <person name="Bhalerao R.P."/>
            <person name="Blaudez D."/>
            <person name="Boerjan W."/>
            <person name="Brun A."/>
            <person name="Brunner A."/>
            <person name="Busov V."/>
            <person name="Campbell M."/>
            <person name="Carlson J."/>
            <person name="Chalot M."/>
            <person name="Chapman J."/>
            <person name="Chen G.L."/>
            <person name="Cooper D."/>
            <person name="Coutinho P.M."/>
            <person name="Couturier J."/>
            <person name="Covert S."/>
            <person name="Cronk Q."/>
            <person name="Cunningham R."/>
            <person name="Davis J."/>
            <person name="Degroeve S."/>
            <person name="Dejardin A."/>
            <person name="Depamphilis C."/>
            <person name="Detter J."/>
            <person name="Dirks B."/>
            <person name="Dubchak I."/>
            <person name="Duplessis S."/>
            <person name="Ehlting J."/>
            <person name="Ellis B."/>
            <person name="Gendler K."/>
            <person name="Goodstein D."/>
            <person name="Gribskov M."/>
            <person name="Grimwood J."/>
            <person name="Groover A."/>
            <person name="Gunter L."/>
            <person name="Hamberger B."/>
            <person name="Heinze B."/>
            <person name="Helariutta Y."/>
            <person name="Henrissat B."/>
            <person name="Holligan D."/>
            <person name="Holt R."/>
            <person name="Huang W."/>
            <person name="Islam-Faridi N."/>
            <person name="Jones S."/>
            <person name="Jones-Rhoades M."/>
            <person name="Jorgensen R."/>
            <person name="Joshi C."/>
            <person name="Kangasjarvi J."/>
            <person name="Karlsson J."/>
            <person name="Kelleher C."/>
            <person name="Kirkpatrick R."/>
            <person name="Kirst M."/>
            <person name="Kohler A."/>
            <person name="Kalluri U."/>
            <person name="Larimer F."/>
            <person name="Leebens-Mack J."/>
            <person name="Leple J.C."/>
            <person name="Locascio P."/>
            <person name="Lou Y."/>
            <person name="Lucas S."/>
            <person name="Martin F."/>
            <person name="Montanini B."/>
            <person name="Napoli C."/>
            <person name="Nelson D.R."/>
            <person name="Nelson C."/>
            <person name="Nieminen K."/>
            <person name="Nilsson O."/>
            <person name="Pereda V."/>
            <person name="Peter G."/>
            <person name="Philippe R."/>
            <person name="Pilate G."/>
            <person name="Poliakov A."/>
            <person name="Razumovskaya J."/>
            <person name="Richardson P."/>
            <person name="Rinaldi C."/>
            <person name="Ritland K."/>
            <person name="Rouze P."/>
            <person name="Ryaboy D."/>
            <person name="Schmutz J."/>
            <person name="Schrader J."/>
            <person name="Segerman B."/>
            <person name="Shin H."/>
            <person name="Siddiqui A."/>
            <person name="Sterky F."/>
            <person name="Terry A."/>
            <person name="Tsai C.J."/>
            <person name="Uberbacher E."/>
            <person name="Unneberg P."/>
            <person name="Vahala J."/>
            <person name="Wall K."/>
            <person name="Wessler S."/>
            <person name="Yang G."/>
            <person name="Yin T."/>
            <person name="Douglas C."/>
            <person name="Marra M."/>
            <person name="Sandberg G."/>
            <person name="Van de Peer Y."/>
            <person name="Rokhsar D."/>
        </authorList>
    </citation>
    <scope>NUCLEOTIDE SEQUENCE [LARGE SCALE GENOMIC DNA]</scope>
    <source>
        <strain evidence="2">cv. Nisqually</strain>
    </source>
</reference>